<dbReference type="RefSeq" id="WP_184714143.1">
    <property type="nucleotide sequence ID" value="NZ_JACHJP010000002.1"/>
</dbReference>
<feature type="chain" id="PRO_5031295507" description="Periplasmic copper-binding protein NosD beta helix domain-containing protein" evidence="1">
    <location>
        <begin position="23"/>
        <end position="377"/>
    </location>
</feature>
<dbReference type="InterPro" id="IPR007742">
    <property type="entry name" value="NosD_dom"/>
</dbReference>
<dbReference type="SMART" id="SM00710">
    <property type="entry name" value="PbH1"/>
    <property type="match status" value="7"/>
</dbReference>
<evidence type="ECO:0000256" key="1">
    <source>
        <dbReference type="SAM" id="SignalP"/>
    </source>
</evidence>
<gene>
    <name evidence="3" type="ORF">FHS44_002574</name>
</gene>
<dbReference type="Pfam" id="PF05048">
    <property type="entry name" value="NosD"/>
    <property type="match status" value="1"/>
</dbReference>
<evidence type="ECO:0000313" key="4">
    <source>
        <dbReference type="Proteomes" id="UP000552644"/>
    </source>
</evidence>
<organism evidence="3 4">
    <name type="scientific">Streptosporangium saharense</name>
    <dbReference type="NCBI Taxonomy" id="1706840"/>
    <lineage>
        <taxon>Bacteria</taxon>
        <taxon>Bacillati</taxon>
        <taxon>Actinomycetota</taxon>
        <taxon>Actinomycetes</taxon>
        <taxon>Streptosporangiales</taxon>
        <taxon>Streptosporangiaceae</taxon>
        <taxon>Streptosporangium</taxon>
    </lineage>
</organism>
<dbReference type="InterPro" id="IPR011050">
    <property type="entry name" value="Pectin_lyase_fold/virulence"/>
</dbReference>
<protein>
    <recommendedName>
        <fullName evidence="2">Periplasmic copper-binding protein NosD beta helix domain-containing protein</fullName>
    </recommendedName>
</protein>
<dbReference type="Proteomes" id="UP000552644">
    <property type="component" value="Unassembled WGS sequence"/>
</dbReference>
<sequence>MTVAVALAAAGLGAATTAPASASPAASPVASPETEVTCGTVVTSDLVLTADLVCSGTALVVGADGLRVDLAGHTLRGLDGVGSGIEVGDRDKTTVENGTISGFASGISATGGDAKYSWTRLTVSRTRFTGNAKVRLTSATATIAGTPQDCVLDGLSAVRSTVTVDGCTVHNGVLLDRSRGTIRSSALSGGALRLDGATDGFFGDNVFDGFGVLVQGKSTRNLFAGNTLRNTATAVSVTTSQIPGVTNTFKDNVVRDTNIGFLARDTTGYALWGNRFSTNRSAGVLIDNTGDRPTSEWIADNVFTGNGTRPNGTRDRDGNPVRGGIHVRTVPGARINLARNTGAANTGPLIWAPPGQVVDGGGNQGPCLPVPSDLTCG</sequence>
<keyword evidence="4" id="KW-1185">Reference proteome</keyword>
<dbReference type="InterPro" id="IPR006626">
    <property type="entry name" value="PbH1"/>
</dbReference>
<comment type="caution">
    <text evidence="3">The sequence shown here is derived from an EMBL/GenBank/DDBJ whole genome shotgun (WGS) entry which is preliminary data.</text>
</comment>
<feature type="signal peptide" evidence="1">
    <location>
        <begin position="1"/>
        <end position="22"/>
    </location>
</feature>
<dbReference type="Gene3D" id="2.160.20.10">
    <property type="entry name" value="Single-stranded right-handed beta-helix, Pectin lyase-like"/>
    <property type="match status" value="1"/>
</dbReference>
<reference evidence="3 4" key="1">
    <citation type="submission" date="2020-08" db="EMBL/GenBank/DDBJ databases">
        <title>Genomic Encyclopedia of Type Strains, Phase III (KMG-III): the genomes of soil and plant-associated and newly described type strains.</title>
        <authorList>
            <person name="Whitman W."/>
        </authorList>
    </citation>
    <scope>NUCLEOTIDE SEQUENCE [LARGE SCALE GENOMIC DNA]</scope>
    <source>
        <strain evidence="3 4">CECT 8840</strain>
    </source>
</reference>
<accession>A0A7W7QKZ3</accession>
<evidence type="ECO:0000313" key="3">
    <source>
        <dbReference type="EMBL" id="MBB4915489.1"/>
    </source>
</evidence>
<dbReference type="AlphaFoldDB" id="A0A7W7QKZ3"/>
<name>A0A7W7QKZ3_9ACTN</name>
<keyword evidence="1" id="KW-0732">Signal</keyword>
<dbReference type="EMBL" id="JACHJP010000002">
    <property type="protein sequence ID" value="MBB4915489.1"/>
    <property type="molecule type" value="Genomic_DNA"/>
</dbReference>
<dbReference type="SUPFAM" id="SSF51126">
    <property type="entry name" value="Pectin lyase-like"/>
    <property type="match status" value="1"/>
</dbReference>
<proteinExistence type="predicted"/>
<evidence type="ECO:0000259" key="2">
    <source>
        <dbReference type="Pfam" id="PF05048"/>
    </source>
</evidence>
<dbReference type="InterPro" id="IPR012334">
    <property type="entry name" value="Pectin_lyas_fold"/>
</dbReference>
<feature type="domain" description="Periplasmic copper-binding protein NosD beta helix" evidence="2">
    <location>
        <begin position="169"/>
        <end position="307"/>
    </location>
</feature>